<accession>A0A7Y9TL46</accession>
<reference evidence="1 2" key="1">
    <citation type="submission" date="2020-07" db="EMBL/GenBank/DDBJ databases">
        <title>Genomic Encyclopedia of Type Strains, Phase IV (KMG-V): Genome sequencing to study the core and pangenomes of soil and plant-associated prokaryotes.</title>
        <authorList>
            <person name="Whitman W."/>
        </authorList>
    </citation>
    <scope>NUCLEOTIDE SEQUENCE [LARGE SCALE GENOMIC DNA]</scope>
    <source>
        <strain evidence="1 2">X4EP2</strain>
    </source>
</reference>
<gene>
    <name evidence="1" type="ORF">HDF17_002117</name>
</gene>
<evidence type="ECO:0000313" key="2">
    <source>
        <dbReference type="Proteomes" id="UP000589520"/>
    </source>
</evidence>
<keyword evidence="2" id="KW-1185">Reference proteome</keyword>
<protein>
    <submittedName>
        <fullName evidence="1">Uncharacterized protein</fullName>
    </submittedName>
</protein>
<dbReference type="AlphaFoldDB" id="A0A7Y9TL46"/>
<name>A0A7Y9TL46_9BACT</name>
<comment type="caution">
    <text evidence="1">The sequence shown here is derived from an EMBL/GenBank/DDBJ whole genome shotgun (WGS) entry which is preliminary data.</text>
</comment>
<dbReference type="Proteomes" id="UP000589520">
    <property type="component" value="Unassembled WGS sequence"/>
</dbReference>
<proteinExistence type="predicted"/>
<sequence length="46" mass="5316">MRRDIYKLASWLEKVCQEGVAIEHKILEWKLEEEKKGAEGVSAKVS</sequence>
<dbReference type="EMBL" id="JACCCW010000002">
    <property type="protein sequence ID" value="NYF79797.1"/>
    <property type="molecule type" value="Genomic_DNA"/>
</dbReference>
<dbReference type="RefSeq" id="WP_179490706.1">
    <property type="nucleotide sequence ID" value="NZ_JACCCW010000002.1"/>
</dbReference>
<organism evidence="1 2">
    <name type="scientific">Granulicella arctica</name>
    <dbReference type="NCBI Taxonomy" id="940613"/>
    <lineage>
        <taxon>Bacteria</taxon>
        <taxon>Pseudomonadati</taxon>
        <taxon>Acidobacteriota</taxon>
        <taxon>Terriglobia</taxon>
        <taxon>Terriglobales</taxon>
        <taxon>Acidobacteriaceae</taxon>
        <taxon>Granulicella</taxon>
    </lineage>
</organism>
<evidence type="ECO:0000313" key="1">
    <source>
        <dbReference type="EMBL" id="NYF79797.1"/>
    </source>
</evidence>